<dbReference type="Pfam" id="PF19279">
    <property type="entry name" value="YegS_C"/>
    <property type="match status" value="1"/>
</dbReference>
<dbReference type="Pfam" id="PF00781">
    <property type="entry name" value="DAGK_cat"/>
    <property type="match status" value="1"/>
</dbReference>
<accession>B9KY08</accession>
<evidence type="ECO:0000313" key="6">
    <source>
        <dbReference type="EMBL" id="ACM04651.1"/>
    </source>
</evidence>
<keyword evidence="1" id="KW-0808">Transferase</keyword>
<dbReference type="STRING" id="309801.trd_0351"/>
<keyword evidence="2" id="KW-0547">Nucleotide-binding</keyword>
<dbReference type="InterPro" id="IPR017438">
    <property type="entry name" value="ATP-NAD_kinase_N"/>
</dbReference>
<dbReference type="Proteomes" id="UP000000447">
    <property type="component" value="Chromosome"/>
</dbReference>
<dbReference type="HOGENOM" id="CLU_045532_5_1_0"/>
<evidence type="ECO:0000256" key="1">
    <source>
        <dbReference type="ARBA" id="ARBA00022679"/>
    </source>
</evidence>
<reference evidence="6 7" key="1">
    <citation type="journal article" date="2009" name="PLoS ONE">
        <title>Complete genome sequence of the aerobic CO-oxidizing thermophile Thermomicrobium roseum.</title>
        <authorList>
            <person name="Wu D."/>
            <person name="Raymond J."/>
            <person name="Wu M."/>
            <person name="Chatterji S."/>
            <person name="Ren Q."/>
            <person name="Graham J.E."/>
            <person name="Bryant D.A."/>
            <person name="Robb F."/>
            <person name="Colman A."/>
            <person name="Tallon L.J."/>
            <person name="Badger J.H."/>
            <person name="Madupu R."/>
            <person name="Ward N.L."/>
            <person name="Eisen J.A."/>
        </authorList>
    </citation>
    <scope>NUCLEOTIDE SEQUENCE [LARGE SCALE GENOMIC DNA]</scope>
    <source>
        <strain evidence="7">ATCC 27502 / DSM 5159 / P-2</strain>
    </source>
</reference>
<dbReference type="PROSITE" id="PS50146">
    <property type="entry name" value="DAGK"/>
    <property type="match status" value="1"/>
</dbReference>
<gene>
    <name evidence="6" type="ordered locus">trd_0351</name>
</gene>
<keyword evidence="4" id="KW-0067">ATP-binding</keyword>
<dbReference type="KEGG" id="tro:trd_0351"/>
<dbReference type="InterPro" id="IPR045540">
    <property type="entry name" value="YegS/DAGK_C"/>
</dbReference>
<dbReference type="EMBL" id="CP001275">
    <property type="protein sequence ID" value="ACM04651.1"/>
    <property type="molecule type" value="Genomic_DNA"/>
</dbReference>
<dbReference type="Gene3D" id="3.40.50.10330">
    <property type="entry name" value="Probable inorganic polyphosphate/atp-NAD kinase, domain 1"/>
    <property type="match status" value="1"/>
</dbReference>
<keyword evidence="7" id="KW-1185">Reference proteome</keyword>
<evidence type="ECO:0000256" key="2">
    <source>
        <dbReference type="ARBA" id="ARBA00022741"/>
    </source>
</evidence>
<feature type="domain" description="DAGKc" evidence="5">
    <location>
        <begin position="2"/>
        <end position="130"/>
    </location>
</feature>
<proteinExistence type="predicted"/>
<dbReference type="SUPFAM" id="SSF111331">
    <property type="entry name" value="NAD kinase/diacylglycerol kinase-like"/>
    <property type="match status" value="1"/>
</dbReference>
<evidence type="ECO:0000256" key="3">
    <source>
        <dbReference type="ARBA" id="ARBA00022777"/>
    </source>
</evidence>
<name>B9KY08_THERP</name>
<dbReference type="eggNOG" id="COG1597">
    <property type="taxonomic scope" value="Bacteria"/>
</dbReference>
<evidence type="ECO:0000259" key="5">
    <source>
        <dbReference type="PROSITE" id="PS50146"/>
    </source>
</evidence>
<dbReference type="PANTHER" id="PTHR12358:SF54">
    <property type="entry name" value="SPHINGOSINE KINASE RELATED PROTEIN"/>
    <property type="match status" value="1"/>
</dbReference>
<dbReference type="GO" id="GO:0016301">
    <property type="term" value="F:kinase activity"/>
    <property type="evidence" value="ECO:0007669"/>
    <property type="project" value="UniProtKB-KW"/>
</dbReference>
<dbReference type="AlphaFoldDB" id="B9KY08"/>
<dbReference type="OrthoDB" id="142078at2"/>
<dbReference type="InterPro" id="IPR016064">
    <property type="entry name" value="NAD/diacylglycerol_kinase_sf"/>
</dbReference>
<dbReference type="InterPro" id="IPR050187">
    <property type="entry name" value="Lipid_Phosphate_FormReg"/>
</dbReference>
<protein>
    <submittedName>
        <fullName evidence="6">Diacylglycerol kinase catalytic domain (Presumed) protein</fullName>
    </submittedName>
</protein>
<dbReference type="Gene3D" id="2.60.200.40">
    <property type="match status" value="1"/>
</dbReference>
<dbReference type="InterPro" id="IPR001206">
    <property type="entry name" value="Diacylglycerol_kinase_cat_dom"/>
</dbReference>
<evidence type="ECO:0000256" key="4">
    <source>
        <dbReference type="ARBA" id="ARBA00022840"/>
    </source>
</evidence>
<dbReference type="PANTHER" id="PTHR12358">
    <property type="entry name" value="SPHINGOSINE KINASE"/>
    <property type="match status" value="1"/>
</dbReference>
<dbReference type="RefSeq" id="WP_012641758.1">
    <property type="nucleotide sequence ID" value="NC_011959.1"/>
</dbReference>
<evidence type="ECO:0000313" key="7">
    <source>
        <dbReference type="Proteomes" id="UP000000447"/>
    </source>
</evidence>
<dbReference type="GO" id="GO:0005524">
    <property type="term" value="F:ATP binding"/>
    <property type="evidence" value="ECO:0007669"/>
    <property type="project" value="UniProtKB-KW"/>
</dbReference>
<keyword evidence="3 6" id="KW-0418">Kinase</keyword>
<organism evidence="6 7">
    <name type="scientific">Thermomicrobium roseum (strain ATCC 27502 / DSM 5159 / P-2)</name>
    <dbReference type="NCBI Taxonomy" id="309801"/>
    <lineage>
        <taxon>Bacteria</taxon>
        <taxon>Pseudomonadati</taxon>
        <taxon>Thermomicrobiota</taxon>
        <taxon>Thermomicrobia</taxon>
        <taxon>Thermomicrobiales</taxon>
        <taxon>Thermomicrobiaceae</taxon>
        <taxon>Thermomicrobium</taxon>
    </lineage>
</organism>
<sequence length="302" mass="32546">MKAFPTLALIVNSGAGRVRPSSVARVREELARRFRVTVHVGSSPDEVARLARQAAREAEVVVAFGGDGTASRVAAGVVGSDAVFSALPGGSTNHVARLLGFPADPVRAARLLAGPARFRFLDVGRVDAERILLFLGGTGIDGTIVRDAPPSAKRFFAWRTYLVPGLRHLLDGPWPFTVEVDGIQHVVRARSVLLANGSFLVHPYFRLGPAIDPSDGLLDVLILHPPHLVGWLELFAWTALGRLWRSRYVASYRGRRVVVRAATPVPAEIDGDSWIGITELAVTVEPRALRALVPAFVRGVGE</sequence>